<evidence type="ECO:0000256" key="6">
    <source>
        <dbReference type="ARBA" id="ARBA00023146"/>
    </source>
</evidence>
<sequence length="311" mass="35293">MRGRFAPSPSGRMHLGNVYSALLSYLSAKKGGGEWILRIEDLDRQRCKKEYSAQLLEDLLWLGLKWDNFSEASGGLSGEFYQSNRDSFYINAFDLLCEKGLVYDCFCSRADLFSASAPHASDGSPVYSGKCRNLSESEKSLLYNKRLPAKRIIVEEKSCSFSDGHYGNQVCQLSRDLGDFVIRRSDGNFSYQLAVVVDDALMGVDQVVRGRDLISSTFNQLYLYEKLDFHQLPQFFHLPLLLSADGRRLSKRDKDTDMGFLRENFSGEQLIGKILFLCGCIEKEESLSLEEALSVFDWEKIKKDDVFCSTL</sequence>
<evidence type="ECO:0000256" key="4">
    <source>
        <dbReference type="ARBA" id="ARBA00022833"/>
    </source>
</evidence>
<keyword evidence="5 7" id="KW-0067">ATP-binding</keyword>
<dbReference type="InterPro" id="IPR049940">
    <property type="entry name" value="GluQ/Sye"/>
</dbReference>
<evidence type="ECO:0000256" key="5">
    <source>
        <dbReference type="ARBA" id="ARBA00022840"/>
    </source>
</evidence>
<evidence type="ECO:0000256" key="7">
    <source>
        <dbReference type="RuleBase" id="RU363037"/>
    </source>
</evidence>
<evidence type="ECO:0000256" key="2">
    <source>
        <dbReference type="ARBA" id="ARBA00022723"/>
    </source>
</evidence>
<keyword evidence="6 7" id="KW-0030">Aminoacyl-tRNA synthetase</keyword>
<evidence type="ECO:0000313" key="9">
    <source>
        <dbReference type="EMBL" id="MBB5226475.1"/>
    </source>
</evidence>
<organism evidence="9 10">
    <name type="scientific">Treponema ruminis</name>
    <dbReference type="NCBI Taxonomy" id="744515"/>
    <lineage>
        <taxon>Bacteria</taxon>
        <taxon>Pseudomonadati</taxon>
        <taxon>Spirochaetota</taxon>
        <taxon>Spirochaetia</taxon>
        <taxon>Spirochaetales</taxon>
        <taxon>Treponemataceae</taxon>
        <taxon>Treponema</taxon>
    </lineage>
</organism>
<dbReference type="InterPro" id="IPR020058">
    <property type="entry name" value="Glu/Gln-tRNA-synth_Ib_cat-dom"/>
</dbReference>
<dbReference type="EC" id="6.1.1.17" evidence="9"/>
<keyword evidence="4" id="KW-0862">Zinc</keyword>
<evidence type="ECO:0000256" key="3">
    <source>
        <dbReference type="ARBA" id="ARBA00022741"/>
    </source>
</evidence>
<keyword evidence="7" id="KW-0648">Protein biosynthesis</keyword>
<dbReference type="GO" id="GO:0005524">
    <property type="term" value="F:ATP binding"/>
    <property type="evidence" value="ECO:0007669"/>
    <property type="project" value="UniProtKB-KW"/>
</dbReference>
<keyword evidence="3 7" id="KW-0547">Nucleotide-binding</keyword>
<evidence type="ECO:0000313" key="10">
    <source>
        <dbReference type="Proteomes" id="UP000518887"/>
    </source>
</evidence>
<evidence type="ECO:0000256" key="1">
    <source>
        <dbReference type="ARBA" id="ARBA00022598"/>
    </source>
</evidence>
<dbReference type="Gene3D" id="3.40.50.620">
    <property type="entry name" value="HUPs"/>
    <property type="match status" value="1"/>
</dbReference>
<keyword evidence="2" id="KW-0479">Metal-binding</keyword>
<dbReference type="InterPro" id="IPR014729">
    <property type="entry name" value="Rossmann-like_a/b/a_fold"/>
</dbReference>
<dbReference type="InterPro" id="IPR000924">
    <property type="entry name" value="Glu/Gln-tRNA-synth"/>
</dbReference>
<dbReference type="NCBIfam" id="NF004315">
    <property type="entry name" value="PRK05710.1-4"/>
    <property type="match status" value="1"/>
</dbReference>
<comment type="caution">
    <text evidence="9">The sequence shown here is derived from an EMBL/GenBank/DDBJ whole genome shotgun (WGS) entry which is preliminary data.</text>
</comment>
<dbReference type="PROSITE" id="PS00178">
    <property type="entry name" value="AA_TRNA_LIGASE_I"/>
    <property type="match status" value="1"/>
</dbReference>
<dbReference type="GO" id="GO:0006424">
    <property type="term" value="P:glutamyl-tRNA aminoacylation"/>
    <property type="evidence" value="ECO:0007669"/>
    <property type="project" value="TreeGrafter"/>
</dbReference>
<dbReference type="AlphaFoldDB" id="A0A7W8LMJ4"/>
<gene>
    <name evidence="9" type="ORF">HNP76_001848</name>
</gene>
<dbReference type="NCBIfam" id="NF004314">
    <property type="entry name" value="PRK05710.1-3"/>
    <property type="match status" value="1"/>
</dbReference>
<proteinExistence type="inferred from homology"/>
<accession>A0A7W8LMJ4</accession>
<dbReference type="PANTHER" id="PTHR43311">
    <property type="entry name" value="GLUTAMATE--TRNA LIGASE"/>
    <property type="match status" value="1"/>
</dbReference>
<dbReference type="GO" id="GO:0005829">
    <property type="term" value="C:cytosol"/>
    <property type="evidence" value="ECO:0007669"/>
    <property type="project" value="TreeGrafter"/>
</dbReference>
<keyword evidence="1 7" id="KW-0436">Ligase</keyword>
<feature type="domain" description="Glutamyl/glutaminyl-tRNA synthetase class Ib catalytic" evidence="8">
    <location>
        <begin position="2"/>
        <end position="298"/>
    </location>
</feature>
<dbReference type="SUPFAM" id="SSF52374">
    <property type="entry name" value="Nucleotidylyl transferase"/>
    <property type="match status" value="1"/>
</dbReference>
<evidence type="ECO:0000259" key="8">
    <source>
        <dbReference type="Pfam" id="PF00749"/>
    </source>
</evidence>
<dbReference type="GO" id="GO:0004818">
    <property type="term" value="F:glutamate-tRNA ligase activity"/>
    <property type="evidence" value="ECO:0007669"/>
    <property type="project" value="UniProtKB-EC"/>
</dbReference>
<name>A0A7W8LMJ4_9SPIR</name>
<dbReference type="PRINTS" id="PR00987">
    <property type="entry name" value="TRNASYNTHGLU"/>
</dbReference>
<dbReference type="Proteomes" id="UP000518887">
    <property type="component" value="Unassembled WGS sequence"/>
</dbReference>
<dbReference type="Pfam" id="PF00749">
    <property type="entry name" value="tRNA-synt_1c"/>
    <property type="match status" value="1"/>
</dbReference>
<dbReference type="InterPro" id="IPR001412">
    <property type="entry name" value="aa-tRNA-synth_I_CS"/>
</dbReference>
<comment type="similarity">
    <text evidence="7">Belongs to the class-I aminoacyl-tRNA synthetase family.</text>
</comment>
<keyword evidence="10" id="KW-1185">Reference proteome</keyword>
<dbReference type="RefSeq" id="WP_184659765.1">
    <property type="nucleotide sequence ID" value="NZ_CP031518.1"/>
</dbReference>
<dbReference type="EMBL" id="JACHFQ010000005">
    <property type="protein sequence ID" value="MBB5226475.1"/>
    <property type="molecule type" value="Genomic_DNA"/>
</dbReference>
<dbReference type="PANTHER" id="PTHR43311:SF1">
    <property type="entry name" value="GLUTAMYL-Q TRNA(ASP) SYNTHETASE"/>
    <property type="match status" value="1"/>
</dbReference>
<reference evidence="9 10" key="1">
    <citation type="submission" date="2020-08" db="EMBL/GenBank/DDBJ databases">
        <title>Genomic Encyclopedia of Type Strains, Phase IV (KMG-IV): sequencing the most valuable type-strain genomes for metagenomic binning, comparative biology and taxonomic classification.</title>
        <authorList>
            <person name="Goeker M."/>
        </authorList>
    </citation>
    <scope>NUCLEOTIDE SEQUENCE [LARGE SCALE GENOMIC DNA]</scope>
    <source>
        <strain evidence="9 10">DSM 103462</strain>
    </source>
</reference>
<protein>
    <submittedName>
        <fullName evidence="9">Glutamyl-tRNA synthetase</fullName>
        <ecNumber evidence="9">6.1.1.17</ecNumber>
    </submittedName>
</protein>